<feature type="chain" id="PRO_5034749378" description="MipA/OmpV family protein" evidence="1">
    <location>
        <begin position="34"/>
        <end position="225"/>
    </location>
</feature>
<proteinExistence type="predicted"/>
<comment type="caution">
    <text evidence="2">The sequence shown here is derived from an EMBL/GenBank/DDBJ whole genome shotgun (WGS) entry which is preliminary data.</text>
</comment>
<evidence type="ECO:0008006" key="4">
    <source>
        <dbReference type="Google" id="ProtNLM"/>
    </source>
</evidence>
<reference evidence="2" key="1">
    <citation type="submission" date="2020-12" db="EMBL/GenBank/DDBJ databases">
        <title>Oil enriched cultivation method for isolating marine PHA-producing bacteria.</title>
        <authorList>
            <person name="Zheng W."/>
            <person name="Yu S."/>
            <person name="Huang Y."/>
        </authorList>
    </citation>
    <scope>NUCLEOTIDE SEQUENCE</scope>
    <source>
        <strain evidence="2">SY-2-3</strain>
    </source>
</reference>
<dbReference type="AlphaFoldDB" id="A0A8I1SLK0"/>
<name>A0A8I1SLK0_9PROT</name>
<keyword evidence="1" id="KW-0732">Signal</keyword>
<dbReference type="Proteomes" id="UP000664405">
    <property type="component" value="Unassembled WGS sequence"/>
</dbReference>
<gene>
    <name evidence="2" type="ORF">JF547_18320</name>
</gene>
<sequence length="225" mass="23841">MMMKPHLAKTSICTAFLATAMTAGSGLFSAVFAQSTDSTQVPASSRLTFGTDLGAGILPPAGSNGIGRYFSSRTQNSIMIGPALQDAQDPENASQFWLEIDSNRNTRTNALSAQIGLGYAPVPELGIAVGPFVELGSTRSENIGNYQTGGYAPDQRRSQVLFSDSDNAFHDAGLAASLSYMPLEDIWIGLHGSVSRNMAPSHPEQSILDGIDAMLGLTASYRIEF</sequence>
<evidence type="ECO:0000313" key="3">
    <source>
        <dbReference type="Proteomes" id="UP000664405"/>
    </source>
</evidence>
<feature type="signal peptide" evidence="1">
    <location>
        <begin position="1"/>
        <end position="33"/>
    </location>
</feature>
<protein>
    <recommendedName>
        <fullName evidence="4">MipA/OmpV family protein</fullName>
    </recommendedName>
</protein>
<organism evidence="2 3">
    <name type="scientific">Thalassospira povalilytica</name>
    <dbReference type="NCBI Taxonomy" id="732237"/>
    <lineage>
        <taxon>Bacteria</taxon>
        <taxon>Pseudomonadati</taxon>
        <taxon>Pseudomonadota</taxon>
        <taxon>Alphaproteobacteria</taxon>
        <taxon>Rhodospirillales</taxon>
        <taxon>Thalassospiraceae</taxon>
        <taxon>Thalassospira</taxon>
    </lineage>
</organism>
<accession>A0A8I1SLK0</accession>
<evidence type="ECO:0000256" key="1">
    <source>
        <dbReference type="SAM" id="SignalP"/>
    </source>
</evidence>
<evidence type="ECO:0000313" key="2">
    <source>
        <dbReference type="EMBL" id="MBN8198431.1"/>
    </source>
</evidence>
<dbReference type="RefSeq" id="WP_206928242.1">
    <property type="nucleotide sequence ID" value="NZ_JAEKJW010000003.1"/>
</dbReference>
<dbReference type="EMBL" id="JAEKJW010000003">
    <property type="protein sequence ID" value="MBN8198431.1"/>
    <property type="molecule type" value="Genomic_DNA"/>
</dbReference>